<dbReference type="PANTHER" id="PTHR40269">
    <property type="entry name" value="OUTER MEMBRANE PROTEIN-RELATED"/>
    <property type="match status" value="1"/>
</dbReference>
<organism evidence="3 4">
    <name type="scientific">Phaeobacter gallaeciensis</name>
    <dbReference type="NCBI Taxonomy" id="60890"/>
    <lineage>
        <taxon>Bacteria</taxon>
        <taxon>Pseudomonadati</taxon>
        <taxon>Pseudomonadota</taxon>
        <taxon>Alphaproteobacteria</taxon>
        <taxon>Rhodobacterales</taxon>
        <taxon>Roseobacteraceae</taxon>
        <taxon>Phaeobacter</taxon>
    </lineage>
</organism>
<dbReference type="RefSeq" id="WP_113824548.1">
    <property type="nucleotide sequence ID" value="NZ_QOCE01000038.1"/>
</dbReference>
<dbReference type="Proteomes" id="UP000252706">
    <property type="component" value="Unassembled WGS sequence"/>
</dbReference>
<feature type="compositionally biased region" description="Low complexity" evidence="1">
    <location>
        <begin position="26"/>
        <end position="37"/>
    </location>
</feature>
<evidence type="ECO:0000313" key="3">
    <source>
        <dbReference type="EMBL" id="RBW52832.1"/>
    </source>
</evidence>
<keyword evidence="2" id="KW-0732">Signal</keyword>
<feature type="compositionally biased region" description="Basic and acidic residues" evidence="1">
    <location>
        <begin position="357"/>
        <end position="367"/>
    </location>
</feature>
<dbReference type="EMBL" id="QOCE01000038">
    <property type="protein sequence ID" value="RBW52832.1"/>
    <property type="molecule type" value="Genomic_DNA"/>
</dbReference>
<dbReference type="OrthoDB" id="197257at2"/>
<dbReference type="Pfam" id="PF11737">
    <property type="entry name" value="DUF3300"/>
    <property type="match status" value="1"/>
</dbReference>
<proteinExistence type="predicted"/>
<dbReference type="PANTHER" id="PTHR40269:SF1">
    <property type="entry name" value="OUTER MEMBRANE PROTEIN"/>
    <property type="match status" value="1"/>
</dbReference>
<feature type="signal peptide" evidence="2">
    <location>
        <begin position="1"/>
        <end position="22"/>
    </location>
</feature>
<reference evidence="3 4" key="1">
    <citation type="submission" date="2018-07" db="EMBL/GenBank/DDBJ databases">
        <title>Modular assembly of carbohydrate-degrading microbial communities in the ocean.</title>
        <authorList>
            <person name="Enke T.N."/>
            <person name="Datta M.S."/>
            <person name="Schwartzman J.A."/>
            <person name="Cermak N."/>
            <person name="Schmitz D.A."/>
            <person name="Barrere J."/>
            <person name="Cordero O.X."/>
        </authorList>
    </citation>
    <scope>NUCLEOTIDE SEQUENCE [LARGE SCALE GENOMIC DNA]</scope>
    <source>
        <strain evidence="3 4">C3M10</strain>
    </source>
</reference>
<comment type="caution">
    <text evidence="3">The sequence shown here is derived from an EMBL/GenBank/DDBJ whole genome shotgun (WGS) entry which is preliminary data.</text>
</comment>
<evidence type="ECO:0000256" key="2">
    <source>
        <dbReference type="SAM" id="SignalP"/>
    </source>
</evidence>
<feature type="compositionally biased region" description="Gly residues" evidence="1">
    <location>
        <begin position="425"/>
        <end position="438"/>
    </location>
</feature>
<feature type="region of interest" description="Disordered" evidence="1">
    <location>
        <begin position="26"/>
        <end position="45"/>
    </location>
</feature>
<gene>
    <name evidence="3" type="ORF">DS909_16490</name>
</gene>
<name>A0A366WXI0_9RHOB</name>
<feature type="chain" id="PRO_5016794788" description="DUF3300 domain-containing protein" evidence="2">
    <location>
        <begin position="23"/>
        <end position="438"/>
    </location>
</feature>
<evidence type="ECO:0000256" key="1">
    <source>
        <dbReference type="SAM" id="MobiDB-lite"/>
    </source>
</evidence>
<feature type="compositionally biased region" description="Basic and acidic residues" evidence="1">
    <location>
        <begin position="273"/>
        <end position="301"/>
    </location>
</feature>
<feature type="compositionally biased region" description="Low complexity" evidence="1">
    <location>
        <begin position="414"/>
        <end position="424"/>
    </location>
</feature>
<feature type="region of interest" description="Disordered" evidence="1">
    <location>
        <begin position="271"/>
        <end position="438"/>
    </location>
</feature>
<dbReference type="AlphaFoldDB" id="A0A366WXI0"/>
<accession>A0A366WXI0</accession>
<protein>
    <recommendedName>
        <fullName evidence="5">DUF3300 domain-containing protein</fullName>
    </recommendedName>
</protein>
<evidence type="ECO:0008006" key="5">
    <source>
        <dbReference type="Google" id="ProtNLM"/>
    </source>
</evidence>
<dbReference type="InterPro" id="IPR021728">
    <property type="entry name" value="DUF3300"/>
</dbReference>
<feature type="compositionally biased region" description="Basic residues" evidence="1">
    <location>
        <begin position="377"/>
        <end position="387"/>
    </location>
</feature>
<feature type="compositionally biased region" description="Basic and acidic residues" evidence="1">
    <location>
        <begin position="311"/>
        <end position="324"/>
    </location>
</feature>
<sequence length="438" mass="46711">MKTRNYSAVLLCAFLAAHPLAAQDTSTTADTTEATQEADSKPAEEVTLLTPDELQKLVAPVALYPDTLLIQVLVAATFPLEVIKADRFVQDNKDKDAETLKAEIEAQGWDESVTVLATAFPDVLTDMAVHVEWTETMGTVMLAQDDDVMAAVQDMRKIAADAGTLASGDEQTVEVTQDAGDETIIIQPTNPEVVYVPQYDPEVVYVDSNDSDAGDALATGLIAFGTVALIAEIFDDDDDWYGYWGCHNCGGWNGRPIIHNPDIDIDIDGDVNIGDRDNIGWKPDDDRRDKARDEIGNRRGQDGVTTMPVGKPDRGDEMRQRLSKETGAADISRPGAAKDLERAKKAGAQRPGGLPADARKDAVDRTRAKAPAAAPKAKAKAQAKPRPKAASNPAKARPAPRKQGSHSGGGAMHQRASGARAQAGGARGRASGGGRGRR</sequence>
<evidence type="ECO:0000313" key="4">
    <source>
        <dbReference type="Proteomes" id="UP000252706"/>
    </source>
</evidence>